<evidence type="ECO:0000256" key="2">
    <source>
        <dbReference type="ARBA" id="ARBA00006228"/>
    </source>
</evidence>
<keyword evidence="6 7" id="KW-0472">Membrane</keyword>
<name>A0A841K4J0_9HYPH</name>
<evidence type="ECO:0000313" key="9">
    <source>
        <dbReference type="Proteomes" id="UP000588017"/>
    </source>
</evidence>
<comment type="subcellular location">
    <subcellularLocation>
        <location evidence="1">Cell membrane</location>
        <topology evidence="1">Multi-pass membrane protein</topology>
    </subcellularLocation>
</comment>
<dbReference type="PIRSF" id="PIRSF019239">
    <property type="entry name" value="MrpE"/>
    <property type="match status" value="1"/>
</dbReference>
<feature type="transmembrane region" description="Helical" evidence="7">
    <location>
        <begin position="60"/>
        <end position="83"/>
    </location>
</feature>
<evidence type="ECO:0000256" key="3">
    <source>
        <dbReference type="ARBA" id="ARBA00022475"/>
    </source>
</evidence>
<organism evidence="8 9">
    <name type="scientific">Chelatococcus composti</name>
    <dbReference type="NCBI Taxonomy" id="1743235"/>
    <lineage>
        <taxon>Bacteria</taxon>
        <taxon>Pseudomonadati</taxon>
        <taxon>Pseudomonadota</taxon>
        <taxon>Alphaproteobacteria</taxon>
        <taxon>Hyphomicrobiales</taxon>
        <taxon>Chelatococcaceae</taxon>
        <taxon>Chelatococcus</taxon>
    </lineage>
</organism>
<gene>
    <name evidence="8" type="ORF">HNQ73_001055</name>
</gene>
<comment type="caution">
    <text evidence="8">The sequence shown here is derived from an EMBL/GenBank/DDBJ whole genome shotgun (WGS) entry which is preliminary data.</text>
</comment>
<keyword evidence="9" id="KW-1185">Reference proteome</keyword>
<dbReference type="PANTHER" id="PTHR34584">
    <property type="entry name" value="NA(+)/H(+) ANTIPORTER SUBUNIT E1"/>
    <property type="match status" value="1"/>
</dbReference>
<dbReference type="InterPro" id="IPR002758">
    <property type="entry name" value="Cation_antiport_E"/>
</dbReference>
<sequence length="162" mass="17671">MRKIVPHPILTLFITFVWLLLANDVSAGHIVLGLALGILIPLLTSAYWPDRPRIRAPLAIVEYGLVVLWDIIVSNVMVARLVLFRRGDSLKSTFVTVPLDITSPEAITALAGTITMTPGTVSCDLSADGRALLVHCLNSDDPAADVAQIKTRYEARLKRIFG</sequence>
<evidence type="ECO:0000256" key="4">
    <source>
        <dbReference type="ARBA" id="ARBA00022692"/>
    </source>
</evidence>
<dbReference type="AlphaFoldDB" id="A0A841K4J0"/>
<dbReference type="EMBL" id="JACHEH010000002">
    <property type="protein sequence ID" value="MBB6167437.1"/>
    <property type="molecule type" value="Genomic_DNA"/>
</dbReference>
<evidence type="ECO:0000256" key="1">
    <source>
        <dbReference type="ARBA" id="ARBA00004651"/>
    </source>
</evidence>
<reference evidence="8 9" key="1">
    <citation type="submission" date="2020-08" db="EMBL/GenBank/DDBJ databases">
        <title>Genomic Encyclopedia of Type Strains, Phase IV (KMG-IV): sequencing the most valuable type-strain genomes for metagenomic binning, comparative biology and taxonomic classification.</title>
        <authorList>
            <person name="Goeker M."/>
        </authorList>
    </citation>
    <scope>NUCLEOTIDE SEQUENCE [LARGE SCALE GENOMIC DNA]</scope>
    <source>
        <strain evidence="8 9">DSM 101465</strain>
    </source>
</reference>
<evidence type="ECO:0000256" key="5">
    <source>
        <dbReference type="ARBA" id="ARBA00022989"/>
    </source>
</evidence>
<evidence type="ECO:0000313" key="8">
    <source>
        <dbReference type="EMBL" id="MBB6167437.1"/>
    </source>
</evidence>
<protein>
    <submittedName>
        <fullName evidence="8">Multicomponent K+:H+ antiporter subunit E</fullName>
    </submittedName>
</protein>
<comment type="similarity">
    <text evidence="2">Belongs to the CPA3 antiporters (TC 2.A.63) subunit E family.</text>
</comment>
<proteinExistence type="inferred from homology"/>
<feature type="transmembrane region" description="Helical" evidence="7">
    <location>
        <begin position="6"/>
        <end position="23"/>
    </location>
</feature>
<dbReference type="GO" id="GO:0005886">
    <property type="term" value="C:plasma membrane"/>
    <property type="evidence" value="ECO:0007669"/>
    <property type="project" value="UniProtKB-SubCell"/>
</dbReference>
<keyword evidence="4 7" id="KW-0812">Transmembrane</keyword>
<keyword evidence="5 7" id="KW-1133">Transmembrane helix</keyword>
<dbReference type="NCBIfam" id="NF006518">
    <property type="entry name" value="PRK08965.1-2"/>
    <property type="match status" value="1"/>
</dbReference>
<feature type="transmembrane region" description="Helical" evidence="7">
    <location>
        <begin position="30"/>
        <end position="48"/>
    </location>
</feature>
<evidence type="ECO:0000256" key="6">
    <source>
        <dbReference type="ARBA" id="ARBA00023136"/>
    </source>
</evidence>
<dbReference type="PANTHER" id="PTHR34584:SF1">
    <property type="entry name" value="NA(+)_H(+) ANTIPORTER SUBUNIT E1"/>
    <property type="match status" value="1"/>
</dbReference>
<dbReference type="Proteomes" id="UP000588017">
    <property type="component" value="Unassembled WGS sequence"/>
</dbReference>
<dbReference type="GO" id="GO:0008324">
    <property type="term" value="F:monoatomic cation transmembrane transporter activity"/>
    <property type="evidence" value="ECO:0007669"/>
    <property type="project" value="InterPro"/>
</dbReference>
<dbReference type="Pfam" id="PF01899">
    <property type="entry name" value="MNHE"/>
    <property type="match status" value="1"/>
</dbReference>
<accession>A0A841K4J0</accession>
<dbReference type="RefSeq" id="WP_183332954.1">
    <property type="nucleotide sequence ID" value="NZ_BMHX01000002.1"/>
</dbReference>
<evidence type="ECO:0000256" key="7">
    <source>
        <dbReference type="SAM" id="Phobius"/>
    </source>
</evidence>
<keyword evidence="3" id="KW-1003">Cell membrane</keyword>